<dbReference type="InterPro" id="IPR032465">
    <property type="entry name" value="ACMSD"/>
</dbReference>
<dbReference type="GO" id="GO:0016831">
    <property type="term" value="F:carboxy-lyase activity"/>
    <property type="evidence" value="ECO:0007669"/>
    <property type="project" value="UniProtKB-KW"/>
</dbReference>
<name>A0A4Z1K632_9HELO</name>
<evidence type="ECO:0000256" key="2">
    <source>
        <dbReference type="RuleBase" id="RU366045"/>
    </source>
</evidence>
<dbReference type="GO" id="GO:0019748">
    <property type="term" value="P:secondary metabolic process"/>
    <property type="evidence" value="ECO:0007669"/>
    <property type="project" value="TreeGrafter"/>
</dbReference>
<sequence length="138" mass="15804">MYEKQCAQRKYLIGPPLSFANAVSLHVLGLISNGVCDRFPKLKLIIGHLGEHISFDFWRINHWFEDVEKHLAEKNGDIPWKKTIITTSGHFPTPFWDGDAENIKKALCGRKAYEDVGRENAKKLLRLGKYHDSEAVVE</sequence>
<dbReference type="SUPFAM" id="SSF51556">
    <property type="entry name" value="Metallo-dependent hydrolases"/>
    <property type="match status" value="1"/>
</dbReference>
<gene>
    <name evidence="3" type="ORF">BPOR_1105g00030</name>
</gene>
<dbReference type="InterPro" id="IPR032466">
    <property type="entry name" value="Metal_Hydrolase"/>
</dbReference>
<evidence type="ECO:0000256" key="1">
    <source>
        <dbReference type="ARBA" id="ARBA00023239"/>
    </source>
</evidence>
<protein>
    <recommendedName>
        <fullName evidence="5">Amidohydrolase-related domain-containing protein</fullName>
    </recommendedName>
</protein>
<dbReference type="Gene3D" id="3.20.20.140">
    <property type="entry name" value="Metal-dependent hydrolases"/>
    <property type="match status" value="1"/>
</dbReference>
<organism evidence="3 4">
    <name type="scientific">Botrytis porri</name>
    <dbReference type="NCBI Taxonomy" id="87229"/>
    <lineage>
        <taxon>Eukaryota</taxon>
        <taxon>Fungi</taxon>
        <taxon>Dikarya</taxon>
        <taxon>Ascomycota</taxon>
        <taxon>Pezizomycotina</taxon>
        <taxon>Leotiomycetes</taxon>
        <taxon>Helotiales</taxon>
        <taxon>Sclerotiniaceae</taxon>
        <taxon>Botrytis</taxon>
    </lineage>
</organism>
<keyword evidence="4" id="KW-1185">Reference proteome</keyword>
<accession>A0A4Z1K632</accession>
<dbReference type="GO" id="GO:0005829">
    <property type="term" value="C:cytosol"/>
    <property type="evidence" value="ECO:0007669"/>
    <property type="project" value="TreeGrafter"/>
</dbReference>
<evidence type="ECO:0008006" key="5">
    <source>
        <dbReference type="Google" id="ProtNLM"/>
    </source>
</evidence>
<dbReference type="STRING" id="87229.A0A4Z1K632"/>
<keyword evidence="1 2" id="KW-0456">Lyase</keyword>
<comment type="caution">
    <text evidence="3">The sequence shown here is derived from an EMBL/GenBank/DDBJ whole genome shotgun (WGS) entry which is preliminary data.</text>
</comment>
<proteinExistence type="inferred from homology"/>
<dbReference type="OrthoDB" id="432010at2759"/>
<dbReference type="EMBL" id="PQXO01001099">
    <property type="protein sequence ID" value="TGO81559.1"/>
    <property type="molecule type" value="Genomic_DNA"/>
</dbReference>
<dbReference type="AlphaFoldDB" id="A0A4Z1K632"/>
<evidence type="ECO:0000313" key="3">
    <source>
        <dbReference type="EMBL" id="TGO81559.1"/>
    </source>
</evidence>
<evidence type="ECO:0000313" key="4">
    <source>
        <dbReference type="Proteomes" id="UP000297280"/>
    </source>
</evidence>
<reference evidence="3 4" key="1">
    <citation type="submission" date="2017-12" db="EMBL/GenBank/DDBJ databases">
        <title>Comparative genomics of Botrytis spp.</title>
        <authorList>
            <person name="Valero-Jimenez C.A."/>
            <person name="Tapia P."/>
            <person name="Veloso J."/>
            <person name="Silva-Moreno E."/>
            <person name="Staats M."/>
            <person name="Valdes J.H."/>
            <person name="Van Kan J.A.L."/>
        </authorList>
    </citation>
    <scope>NUCLEOTIDE SEQUENCE [LARGE SCALE GENOMIC DNA]</scope>
    <source>
        <strain evidence="3 4">MUCL3349</strain>
    </source>
</reference>
<keyword evidence="2" id="KW-0210">Decarboxylase</keyword>
<dbReference type="PANTHER" id="PTHR21240:SF31">
    <property type="entry name" value="AMIDOHYDROLASE FAMILY PROTEIN (AFU_ORTHOLOGUE AFUA_7G05840)"/>
    <property type="match status" value="1"/>
</dbReference>
<dbReference type="PANTHER" id="PTHR21240">
    <property type="entry name" value="2-AMINO-3-CARBOXYLMUCONATE-6-SEMIALDEHYDE DECARBOXYLASE"/>
    <property type="match status" value="1"/>
</dbReference>
<comment type="similarity">
    <text evidence="2">Belongs to the metallo-dependent hydrolases superfamily.</text>
</comment>
<dbReference type="Proteomes" id="UP000297280">
    <property type="component" value="Unassembled WGS sequence"/>
</dbReference>